<evidence type="ECO:0000313" key="5">
    <source>
        <dbReference type="Proteomes" id="UP001203665"/>
    </source>
</evidence>
<feature type="domain" description="MmgE/PrpD N-terminal" evidence="2">
    <location>
        <begin position="6"/>
        <end position="99"/>
    </location>
</feature>
<comment type="similarity">
    <text evidence="1">Belongs to the PrpD family.</text>
</comment>
<name>A0ABT0XJW3_9BACI</name>
<dbReference type="RefSeq" id="WP_251607971.1">
    <property type="nucleotide sequence ID" value="NZ_JAMQJY010000001.1"/>
</dbReference>
<feature type="domain" description="MmgE/PrpD C-terminal" evidence="3">
    <location>
        <begin position="126"/>
        <end position="281"/>
    </location>
</feature>
<dbReference type="Gene3D" id="3.30.1330.120">
    <property type="entry name" value="2-methylcitrate dehydratase PrpD"/>
    <property type="match status" value="1"/>
</dbReference>
<dbReference type="InterPro" id="IPR042188">
    <property type="entry name" value="MmgE/PrpD_sf_2"/>
</dbReference>
<dbReference type="InterPro" id="IPR045337">
    <property type="entry name" value="MmgE_PrpD_C"/>
</dbReference>
<protein>
    <submittedName>
        <fullName evidence="4">MmgE/PrpD family protein</fullName>
    </submittedName>
</protein>
<dbReference type="PANTHER" id="PTHR16943">
    <property type="entry name" value="2-METHYLCITRATE DEHYDRATASE-RELATED"/>
    <property type="match status" value="1"/>
</dbReference>
<gene>
    <name evidence="4" type="ORF">NDM98_12230</name>
</gene>
<dbReference type="InterPro" id="IPR005656">
    <property type="entry name" value="MmgE_PrpD"/>
</dbReference>
<dbReference type="PANTHER" id="PTHR16943:SF8">
    <property type="entry name" value="2-METHYLCITRATE DEHYDRATASE"/>
    <property type="match status" value="1"/>
</dbReference>
<evidence type="ECO:0000259" key="3">
    <source>
        <dbReference type="Pfam" id="PF19305"/>
    </source>
</evidence>
<dbReference type="Gene3D" id="1.10.4100.10">
    <property type="entry name" value="2-methylcitrate dehydratase PrpD"/>
    <property type="match status" value="1"/>
</dbReference>
<proteinExistence type="inferred from homology"/>
<organism evidence="4 5">
    <name type="scientific">Alkalicoccobacillus plakortidis</name>
    <dbReference type="NCBI Taxonomy" id="444060"/>
    <lineage>
        <taxon>Bacteria</taxon>
        <taxon>Bacillati</taxon>
        <taxon>Bacillota</taxon>
        <taxon>Bacilli</taxon>
        <taxon>Bacillales</taxon>
        <taxon>Bacillaceae</taxon>
        <taxon>Alkalicoccobacillus</taxon>
    </lineage>
</organism>
<dbReference type="PROSITE" id="PS51257">
    <property type="entry name" value="PROKAR_LIPOPROTEIN"/>
    <property type="match status" value="1"/>
</dbReference>
<dbReference type="EMBL" id="JAMQJY010000001">
    <property type="protein sequence ID" value="MCM2676186.1"/>
    <property type="molecule type" value="Genomic_DNA"/>
</dbReference>
<keyword evidence="5" id="KW-1185">Reference proteome</keyword>
<evidence type="ECO:0000256" key="1">
    <source>
        <dbReference type="ARBA" id="ARBA00006174"/>
    </source>
</evidence>
<dbReference type="Pfam" id="PF19305">
    <property type="entry name" value="MmgE_PrpD_C"/>
    <property type="match status" value="1"/>
</dbReference>
<dbReference type="SUPFAM" id="SSF103378">
    <property type="entry name" value="2-methylcitrate dehydratase PrpD"/>
    <property type="match status" value="1"/>
</dbReference>
<comment type="caution">
    <text evidence="4">The sequence shown here is derived from an EMBL/GenBank/DDBJ whole genome shotgun (WGS) entry which is preliminary data.</text>
</comment>
<dbReference type="Pfam" id="PF03972">
    <property type="entry name" value="MmgE_PrpD_N"/>
    <property type="match status" value="1"/>
</dbReference>
<dbReference type="Proteomes" id="UP001203665">
    <property type="component" value="Unassembled WGS sequence"/>
</dbReference>
<dbReference type="InterPro" id="IPR042183">
    <property type="entry name" value="MmgE/PrpD_sf_1"/>
</dbReference>
<dbReference type="InterPro" id="IPR045336">
    <property type="entry name" value="MmgE_PrpD_N"/>
</dbReference>
<evidence type="ECO:0000313" key="4">
    <source>
        <dbReference type="EMBL" id="MCM2676186.1"/>
    </source>
</evidence>
<accession>A0ABT0XJW3</accession>
<sequence>MNIIQKAWHNTATLGGIAAACACAYLKEFTVKQTERVIGLAATQASGMRNQFGTETKPLHAGLAAEQAYSSVRFIEFGLSSSRESLDGENGFLNLYGADEHQADLLTSDWGHSWRITSPGLWFKVYPFCSAAFHAADATFELLTQSNVQVENIQRIEVIFPPGGDAALVNKCPKNTDEGRFSVEYVVALILIKKSVSLDDFNQGTIGADIRALMDKINRRHDPDITASRRSAPKGRFTIVRLFQEDGEVLEARVDAPTGSPQKPLKLSQLEQKLRDSCDETQFENIKKAVNELSSVEQLTNLLKALY</sequence>
<evidence type="ECO:0000259" key="2">
    <source>
        <dbReference type="Pfam" id="PF03972"/>
    </source>
</evidence>
<reference evidence="4" key="1">
    <citation type="submission" date="2022-06" db="EMBL/GenBank/DDBJ databases">
        <title>Alkalicoccobacillus porphyridii sp. nov., isolated from a marine red alga, Porphyridium purpureum and reclassification of Shouchella plakortidis and Shouchella gibsonii as Alkalicoccobacillus plakortidis comb. nov. and Alkalicoccobacillus gibsonii comb. nov.</title>
        <authorList>
            <person name="Kim K.H."/>
            <person name="Lee J.K."/>
            <person name="Han D.M."/>
            <person name="Baek J.H."/>
            <person name="Jeon C.O."/>
        </authorList>
    </citation>
    <scope>NUCLEOTIDE SEQUENCE</scope>
    <source>
        <strain evidence="4">DSM 19153</strain>
    </source>
</reference>
<dbReference type="InterPro" id="IPR036148">
    <property type="entry name" value="MmgE/PrpD_sf"/>
</dbReference>